<keyword evidence="3" id="KW-1185">Reference proteome</keyword>
<gene>
    <name evidence="2" type="ORF">FJTKL_05656</name>
</gene>
<comment type="caution">
    <text evidence="2">The sequence shown here is derived from an EMBL/GenBank/DDBJ whole genome shotgun (WGS) entry which is preliminary data.</text>
</comment>
<dbReference type="Proteomes" id="UP001600888">
    <property type="component" value="Unassembled WGS sequence"/>
</dbReference>
<evidence type="ECO:0000313" key="2">
    <source>
        <dbReference type="EMBL" id="KAL2272977.1"/>
    </source>
</evidence>
<accession>A0ABR4DRF7</accession>
<feature type="region of interest" description="Disordered" evidence="1">
    <location>
        <begin position="1"/>
        <end position="72"/>
    </location>
</feature>
<feature type="compositionally biased region" description="Basic and acidic residues" evidence="1">
    <location>
        <begin position="55"/>
        <end position="66"/>
    </location>
</feature>
<evidence type="ECO:0000256" key="1">
    <source>
        <dbReference type="SAM" id="MobiDB-lite"/>
    </source>
</evidence>
<dbReference type="EMBL" id="JBAWTH010000205">
    <property type="protein sequence ID" value="KAL2272977.1"/>
    <property type="molecule type" value="Genomic_DNA"/>
</dbReference>
<evidence type="ECO:0000313" key="3">
    <source>
        <dbReference type="Proteomes" id="UP001600888"/>
    </source>
</evidence>
<protein>
    <submittedName>
        <fullName evidence="2">Uncharacterized protein</fullName>
    </submittedName>
</protein>
<reference evidence="2 3" key="1">
    <citation type="submission" date="2024-03" db="EMBL/GenBank/DDBJ databases">
        <title>A high-quality draft genome sequence of Diaporthe vaccinii, a causative agent of upright dieback and viscid rot disease in cranberry plants.</title>
        <authorList>
            <person name="Sarrasin M."/>
            <person name="Lang B.F."/>
            <person name="Burger G."/>
        </authorList>
    </citation>
    <scope>NUCLEOTIDE SEQUENCE [LARGE SCALE GENOMIC DNA]</scope>
    <source>
        <strain evidence="2 3">IS7</strain>
    </source>
</reference>
<organism evidence="2 3">
    <name type="scientific">Diaporthe vaccinii</name>
    <dbReference type="NCBI Taxonomy" id="105482"/>
    <lineage>
        <taxon>Eukaryota</taxon>
        <taxon>Fungi</taxon>
        <taxon>Dikarya</taxon>
        <taxon>Ascomycota</taxon>
        <taxon>Pezizomycotina</taxon>
        <taxon>Sordariomycetes</taxon>
        <taxon>Sordariomycetidae</taxon>
        <taxon>Diaporthales</taxon>
        <taxon>Diaporthaceae</taxon>
        <taxon>Diaporthe</taxon>
        <taxon>Diaporthe eres species complex</taxon>
    </lineage>
</organism>
<sequence>MSSPAKLPSLAPKTGPRSFRPSPEQKGPAYAIANTDHPSYHFTHGLPRKFSGLEQRQKKEMNKSKELPPSPVSRGPVHTFLLLLVRTVASNNYPVKPVLPVRLPLPEPIPRDSRVLATKKLD</sequence>
<name>A0ABR4DRF7_9PEZI</name>
<proteinExistence type="predicted"/>